<proteinExistence type="predicted"/>
<sequence>MEVWIRSSKNSTGGTIAFRDVQTLGRNRYSDNDPHFQRMKILSINICRFAFDKIKEEMPYLKDVKLGDSCNCSIRINYKLPCRHTIPNDNSTLELSLLDPRWLLYPENQESVTQESSNHNHRQQRRFHFCQSFCKSKQRICLFHRYTDIIPTLLITFDPTPPVDSDPTSPADFDSTPLVTSPAIIDSTPPTTFDPTPSTSADPTSPANADTAPPTKTDPTPSTNADPTPTVNADPT</sequence>
<keyword evidence="3" id="KW-1185">Reference proteome</keyword>
<feature type="compositionally biased region" description="Polar residues" evidence="1">
    <location>
        <begin position="225"/>
        <end position="236"/>
    </location>
</feature>
<protein>
    <recommendedName>
        <fullName evidence="4">SWIM-type domain-containing protein</fullName>
    </recommendedName>
</protein>
<organism evidence="2">
    <name type="scientific">Absidia glauca</name>
    <name type="common">Pin mould</name>
    <dbReference type="NCBI Taxonomy" id="4829"/>
    <lineage>
        <taxon>Eukaryota</taxon>
        <taxon>Fungi</taxon>
        <taxon>Fungi incertae sedis</taxon>
        <taxon>Mucoromycota</taxon>
        <taxon>Mucoromycotina</taxon>
        <taxon>Mucoromycetes</taxon>
        <taxon>Mucorales</taxon>
        <taxon>Cunninghamellaceae</taxon>
        <taxon>Absidia</taxon>
    </lineage>
</organism>
<dbReference type="AlphaFoldDB" id="A0A163IVW7"/>
<dbReference type="Proteomes" id="UP000078561">
    <property type="component" value="Unassembled WGS sequence"/>
</dbReference>
<evidence type="ECO:0008006" key="4">
    <source>
        <dbReference type="Google" id="ProtNLM"/>
    </source>
</evidence>
<dbReference type="EMBL" id="LT550408">
    <property type="protein sequence ID" value="SAL95635.1"/>
    <property type="molecule type" value="Genomic_DNA"/>
</dbReference>
<evidence type="ECO:0000313" key="3">
    <source>
        <dbReference type="Proteomes" id="UP000078561"/>
    </source>
</evidence>
<dbReference type="InParanoid" id="A0A163IVW7"/>
<dbReference type="OrthoDB" id="2441661at2759"/>
<feature type="compositionally biased region" description="Low complexity" evidence="1">
    <location>
        <begin position="186"/>
        <end position="224"/>
    </location>
</feature>
<reference evidence="2" key="1">
    <citation type="submission" date="2016-04" db="EMBL/GenBank/DDBJ databases">
        <authorList>
            <person name="Evans L.H."/>
            <person name="Alamgir A."/>
            <person name="Owens N."/>
            <person name="Weber N.D."/>
            <person name="Virtaneva K."/>
            <person name="Barbian K."/>
            <person name="Babar A."/>
            <person name="Rosenke K."/>
        </authorList>
    </citation>
    <scope>NUCLEOTIDE SEQUENCE [LARGE SCALE GENOMIC DNA]</scope>
    <source>
        <strain evidence="2">CBS 101.48</strain>
    </source>
</reference>
<gene>
    <name evidence="2" type="primary">ABSGL_00972.1 scaffold 1090</name>
</gene>
<feature type="non-terminal residue" evidence="2">
    <location>
        <position position="236"/>
    </location>
</feature>
<evidence type="ECO:0000313" key="2">
    <source>
        <dbReference type="EMBL" id="SAL95635.1"/>
    </source>
</evidence>
<evidence type="ECO:0000256" key="1">
    <source>
        <dbReference type="SAM" id="MobiDB-lite"/>
    </source>
</evidence>
<accession>A0A163IVW7</accession>
<name>A0A163IVW7_ABSGL</name>
<feature type="region of interest" description="Disordered" evidence="1">
    <location>
        <begin position="160"/>
        <end position="236"/>
    </location>
</feature>